<dbReference type="GO" id="GO:0016747">
    <property type="term" value="F:acyltransferase activity, transferring groups other than amino-acyl groups"/>
    <property type="evidence" value="ECO:0007669"/>
    <property type="project" value="InterPro"/>
</dbReference>
<dbReference type="CDD" id="cd04301">
    <property type="entry name" value="NAT_SF"/>
    <property type="match status" value="1"/>
</dbReference>
<evidence type="ECO:0000313" key="5">
    <source>
        <dbReference type="Proteomes" id="UP000095558"/>
    </source>
</evidence>
<dbReference type="Proteomes" id="UP000095558">
    <property type="component" value="Unassembled WGS sequence"/>
</dbReference>
<sequence>MESFTLREATKGDSKTIAELVYKTEDDPEHVWGYGSKDEIINRIKMLVECEGSRYSYNNVKVAEKDGKVCGAIILLKGKDLSKLDLATSIKLIKNINGIKNKLRFIKDLILEFNFFECEENELYIANLATFEEYRGMGIGKALIKLAENNAKEEGYKICSLLAKDKSVKGFYEKLDFVFEMEEPYYSHVLYRMVKAV</sequence>
<organism evidence="4 5">
    <name type="scientific">Clostridium disporicum</name>
    <dbReference type="NCBI Taxonomy" id="84024"/>
    <lineage>
        <taxon>Bacteria</taxon>
        <taxon>Bacillati</taxon>
        <taxon>Bacillota</taxon>
        <taxon>Clostridia</taxon>
        <taxon>Eubacteriales</taxon>
        <taxon>Clostridiaceae</taxon>
        <taxon>Clostridium</taxon>
    </lineage>
</organism>
<accession>A0A174C0D0</accession>
<dbReference type="AlphaFoldDB" id="A0A174C0D0"/>
<keyword evidence="2" id="KW-0012">Acyltransferase</keyword>
<dbReference type="PANTHER" id="PTHR43420">
    <property type="entry name" value="ACETYLTRANSFERASE"/>
    <property type="match status" value="1"/>
</dbReference>
<feature type="domain" description="N-acetyltransferase" evidence="3">
    <location>
        <begin position="4"/>
        <end position="197"/>
    </location>
</feature>
<name>A0A174C0D0_9CLOT</name>
<dbReference type="EMBL" id="CYZV01000012">
    <property type="protein sequence ID" value="CUO06383.1"/>
    <property type="molecule type" value="Genomic_DNA"/>
</dbReference>
<protein>
    <submittedName>
        <fullName evidence="4">GNAT family acetyltransferase</fullName>
    </submittedName>
</protein>
<reference evidence="4 5" key="1">
    <citation type="submission" date="2015-09" db="EMBL/GenBank/DDBJ databases">
        <authorList>
            <consortium name="Pathogen Informatics"/>
        </authorList>
    </citation>
    <scope>NUCLEOTIDE SEQUENCE [LARGE SCALE GENOMIC DNA]</scope>
    <source>
        <strain evidence="4 5">2789STDY5834855</strain>
    </source>
</reference>
<evidence type="ECO:0000256" key="1">
    <source>
        <dbReference type="ARBA" id="ARBA00022679"/>
    </source>
</evidence>
<dbReference type="InterPro" id="IPR000182">
    <property type="entry name" value="GNAT_dom"/>
</dbReference>
<gene>
    <name evidence="4" type="ORF">ERS852470_01347</name>
</gene>
<evidence type="ECO:0000259" key="3">
    <source>
        <dbReference type="PROSITE" id="PS51186"/>
    </source>
</evidence>
<keyword evidence="1 4" id="KW-0808">Transferase</keyword>
<dbReference type="InterPro" id="IPR016181">
    <property type="entry name" value="Acyl_CoA_acyltransferase"/>
</dbReference>
<dbReference type="InterPro" id="IPR050680">
    <property type="entry name" value="YpeA/RimI_acetyltransf"/>
</dbReference>
<dbReference type="Pfam" id="PF00583">
    <property type="entry name" value="Acetyltransf_1"/>
    <property type="match status" value="1"/>
</dbReference>
<evidence type="ECO:0000256" key="2">
    <source>
        <dbReference type="ARBA" id="ARBA00023315"/>
    </source>
</evidence>
<dbReference type="SUPFAM" id="SSF55729">
    <property type="entry name" value="Acyl-CoA N-acyltransferases (Nat)"/>
    <property type="match status" value="1"/>
</dbReference>
<dbReference type="RefSeq" id="WP_055276037.1">
    <property type="nucleotide sequence ID" value="NZ_CYZV01000012.1"/>
</dbReference>
<dbReference type="PROSITE" id="PS51186">
    <property type="entry name" value="GNAT"/>
    <property type="match status" value="1"/>
</dbReference>
<dbReference type="OrthoDB" id="1904101at2"/>
<proteinExistence type="predicted"/>
<dbReference type="Gene3D" id="3.40.630.30">
    <property type="match status" value="1"/>
</dbReference>
<evidence type="ECO:0000313" key="4">
    <source>
        <dbReference type="EMBL" id="CUO06383.1"/>
    </source>
</evidence>